<accession>A0ABV8ISB0</accession>
<evidence type="ECO:0000313" key="1">
    <source>
        <dbReference type="EMBL" id="MFC4066710.1"/>
    </source>
</evidence>
<proteinExistence type="predicted"/>
<reference evidence="2" key="1">
    <citation type="journal article" date="2019" name="Int. J. Syst. Evol. Microbiol.">
        <title>The Global Catalogue of Microorganisms (GCM) 10K type strain sequencing project: providing services to taxonomists for standard genome sequencing and annotation.</title>
        <authorList>
            <consortium name="The Broad Institute Genomics Platform"/>
            <consortium name="The Broad Institute Genome Sequencing Center for Infectious Disease"/>
            <person name="Wu L."/>
            <person name="Ma J."/>
        </authorList>
    </citation>
    <scope>NUCLEOTIDE SEQUENCE [LARGE SCALE GENOMIC DNA]</scope>
    <source>
        <strain evidence="2">TBRC 5832</strain>
    </source>
</reference>
<sequence>MTASGVAHVVARVLTGIGVSFRRSGPARPARELTLAGQAGPGLNGTVAVAR</sequence>
<dbReference type="Proteomes" id="UP001595867">
    <property type="component" value="Unassembled WGS sequence"/>
</dbReference>
<organism evidence="1 2">
    <name type="scientific">Actinoplanes subglobosus</name>
    <dbReference type="NCBI Taxonomy" id="1547892"/>
    <lineage>
        <taxon>Bacteria</taxon>
        <taxon>Bacillati</taxon>
        <taxon>Actinomycetota</taxon>
        <taxon>Actinomycetes</taxon>
        <taxon>Micromonosporales</taxon>
        <taxon>Micromonosporaceae</taxon>
        <taxon>Actinoplanes</taxon>
    </lineage>
</organism>
<name>A0ABV8ISB0_9ACTN</name>
<dbReference type="EMBL" id="JBHSBL010000016">
    <property type="protein sequence ID" value="MFC4066710.1"/>
    <property type="molecule type" value="Genomic_DNA"/>
</dbReference>
<gene>
    <name evidence="1" type="ORF">ACFO0C_17370</name>
</gene>
<protein>
    <submittedName>
        <fullName evidence="1">Uncharacterized protein</fullName>
    </submittedName>
</protein>
<dbReference type="RefSeq" id="WP_378067683.1">
    <property type="nucleotide sequence ID" value="NZ_JBHSBL010000016.1"/>
</dbReference>
<evidence type="ECO:0000313" key="2">
    <source>
        <dbReference type="Proteomes" id="UP001595867"/>
    </source>
</evidence>
<keyword evidence="2" id="KW-1185">Reference proteome</keyword>
<comment type="caution">
    <text evidence="1">The sequence shown here is derived from an EMBL/GenBank/DDBJ whole genome shotgun (WGS) entry which is preliminary data.</text>
</comment>